<protein>
    <submittedName>
        <fullName evidence="4">CotH kinase family protein</fullName>
    </submittedName>
</protein>
<dbReference type="GO" id="GO:0016301">
    <property type="term" value="F:kinase activity"/>
    <property type="evidence" value="ECO:0007669"/>
    <property type="project" value="UniProtKB-KW"/>
</dbReference>
<feature type="domain" description="LTD" evidence="3">
    <location>
        <begin position="460"/>
        <end position="574"/>
    </location>
</feature>
<reference evidence="4 5" key="1">
    <citation type="submission" date="2023-12" db="EMBL/GenBank/DDBJ databases">
        <title>the genome sequence of Hyalangium sp. s54d21.</title>
        <authorList>
            <person name="Zhang X."/>
        </authorList>
    </citation>
    <scope>NUCLEOTIDE SEQUENCE [LARGE SCALE GENOMIC DNA]</scope>
    <source>
        <strain evidence="5">s54d21</strain>
    </source>
</reference>
<accession>A0ABU5HGV3</accession>
<sequence length="604" mass="67037">MGRWRWLVLMGMLGLGACGPESAPSLPEPPDRTGENPLPTTPDGGTPPSEDAGTPDTGAPDAGAPDAGKPDAGAPDAGPPPLEFPPVQSRIPSFDLQIAPEHLAWLEQNPETDETVPVTVVLDGESAPGQLRFRGASTRTLPQKSFKIELDPGYEFADRDHFELLAEWYDSGKLTEKFAVDLYTAMKLPVPRASYVKVSINGQPNGLYVDMEHVGKDYLKHHGLERNASIYRCGHRNCEMTPRPGSYQTDFEKKTNEDTGRADLDTFLAWVNRSDDAEFEAKLERHVDVEAYLGNLAADMLISNNIVEDSRSYWVHEHGKDRWQYVPWDLNNARMLFWRTWAPTDPPIEDRWAQPFTLYDPGVQDLYELRVGERPSQRPTWSVLATRVWDRPALRARMLAKLEAALAGPFSETKANAHIDALWARVSSELASDPYISPEHLARARGFLKQYVRERRAFLQRALQDLKAHGSGALVIREINAGSAGYVELYNRGTATLSLQGYEVTNDLRATTRYALPALTLEPGQTLRLQADGNTAAGPTHLPFTLSRQGGEVGLFNGNLVSSTGKPRLHSPEDVVYYGPLAYGTVYGRKTPASEDFERRPLVP</sequence>
<keyword evidence="4" id="KW-0808">Transferase</keyword>
<keyword evidence="4" id="KW-0418">Kinase</keyword>
<feature type="compositionally biased region" description="Low complexity" evidence="1">
    <location>
        <begin position="37"/>
        <end position="76"/>
    </location>
</feature>
<dbReference type="RefSeq" id="WP_321551081.1">
    <property type="nucleotide sequence ID" value="NZ_JAXIVS010000019.1"/>
</dbReference>
<evidence type="ECO:0000259" key="3">
    <source>
        <dbReference type="PROSITE" id="PS51841"/>
    </source>
</evidence>
<dbReference type="Proteomes" id="UP001291309">
    <property type="component" value="Unassembled WGS sequence"/>
</dbReference>
<dbReference type="EMBL" id="JAXIVS010000019">
    <property type="protein sequence ID" value="MDY7232374.1"/>
    <property type="molecule type" value="Genomic_DNA"/>
</dbReference>
<keyword evidence="2" id="KW-0732">Signal</keyword>
<proteinExistence type="predicted"/>
<comment type="caution">
    <text evidence="4">The sequence shown here is derived from an EMBL/GenBank/DDBJ whole genome shotgun (WGS) entry which is preliminary data.</text>
</comment>
<evidence type="ECO:0000313" key="4">
    <source>
        <dbReference type="EMBL" id="MDY7232374.1"/>
    </source>
</evidence>
<dbReference type="PANTHER" id="PTHR40050">
    <property type="entry name" value="INNER SPORE COAT PROTEIN H"/>
    <property type="match status" value="1"/>
</dbReference>
<gene>
    <name evidence="4" type="ORF">SYV04_38655</name>
</gene>
<feature type="signal peptide" evidence="2">
    <location>
        <begin position="1"/>
        <end position="23"/>
    </location>
</feature>
<organism evidence="4 5">
    <name type="scientific">Hyalangium rubrum</name>
    <dbReference type="NCBI Taxonomy" id="3103134"/>
    <lineage>
        <taxon>Bacteria</taxon>
        <taxon>Pseudomonadati</taxon>
        <taxon>Myxococcota</taxon>
        <taxon>Myxococcia</taxon>
        <taxon>Myxococcales</taxon>
        <taxon>Cystobacterineae</taxon>
        <taxon>Archangiaceae</taxon>
        <taxon>Hyalangium</taxon>
    </lineage>
</organism>
<dbReference type="PROSITE" id="PS51841">
    <property type="entry name" value="LTD"/>
    <property type="match status" value="1"/>
</dbReference>
<name>A0ABU5HGV3_9BACT</name>
<feature type="region of interest" description="Disordered" evidence="1">
    <location>
        <begin position="16"/>
        <end position="88"/>
    </location>
</feature>
<evidence type="ECO:0000256" key="2">
    <source>
        <dbReference type="SAM" id="SignalP"/>
    </source>
</evidence>
<dbReference type="SUPFAM" id="SSF74853">
    <property type="entry name" value="Lamin A/C globular tail domain"/>
    <property type="match status" value="1"/>
</dbReference>
<dbReference type="PROSITE" id="PS51257">
    <property type="entry name" value="PROKAR_LIPOPROTEIN"/>
    <property type="match status" value="1"/>
</dbReference>
<dbReference type="Pfam" id="PF08757">
    <property type="entry name" value="CotH"/>
    <property type="match status" value="1"/>
</dbReference>
<dbReference type="PANTHER" id="PTHR40050:SF1">
    <property type="entry name" value="INNER SPORE COAT PROTEIN H"/>
    <property type="match status" value="1"/>
</dbReference>
<dbReference type="Pfam" id="PF00932">
    <property type="entry name" value="LTD"/>
    <property type="match status" value="1"/>
</dbReference>
<dbReference type="Gene3D" id="2.60.40.1260">
    <property type="entry name" value="Lamin Tail domain"/>
    <property type="match status" value="1"/>
</dbReference>
<dbReference type="InterPro" id="IPR001322">
    <property type="entry name" value="Lamin_tail_dom"/>
</dbReference>
<evidence type="ECO:0000313" key="5">
    <source>
        <dbReference type="Proteomes" id="UP001291309"/>
    </source>
</evidence>
<dbReference type="InterPro" id="IPR014867">
    <property type="entry name" value="Spore_coat_CotH_CotH2/3/7"/>
</dbReference>
<keyword evidence="5" id="KW-1185">Reference proteome</keyword>
<evidence type="ECO:0000256" key="1">
    <source>
        <dbReference type="SAM" id="MobiDB-lite"/>
    </source>
</evidence>
<feature type="chain" id="PRO_5047023363" evidence="2">
    <location>
        <begin position="24"/>
        <end position="604"/>
    </location>
</feature>
<dbReference type="InterPro" id="IPR036415">
    <property type="entry name" value="Lamin_tail_dom_sf"/>
</dbReference>